<reference evidence="2" key="1">
    <citation type="submission" date="2019-02" db="EMBL/GenBank/DDBJ databases">
        <authorList>
            <person name="Gruber-Vodicka R. H."/>
            <person name="Seah K. B. B."/>
        </authorList>
    </citation>
    <scope>NUCLEOTIDE SEQUENCE</scope>
    <source>
        <strain evidence="4">BECK_S127</strain>
        <strain evidence="3">BECK_S1320</strain>
        <strain evidence="2">BECK_S1321</strain>
    </source>
</reference>
<dbReference type="EMBL" id="CAADFU010000108">
    <property type="protein sequence ID" value="VFK47869.1"/>
    <property type="molecule type" value="Genomic_DNA"/>
</dbReference>
<dbReference type="AlphaFoldDB" id="A0A450YKQ2"/>
<feature type="domain" description="YgjP-like metallopeptidase" evidence="1">
    <location>
        <begin position="33"/>
        <end position="235"/>
    </location>
</feature>
<evidence type="ECO:0000313" key="2">
    <source>
        <dbReference type="EMBL" id="VFK42120.1"/>
    </source>
</evidence>
<dbReference type="PANTHER" id="PTHR30399">
    <property type="entry name" value="UNCHARACTERIZED PROTEIN YGJP"/>
    <property type="match status" value="1"/>
</dbReference>
<protein>
    <recommendedName>
        <fullName evidence="1">YgjP-like metallopeptidase domain-containing protein</fullName>
    </recommendedName>
</protein>
<dbReference type="PANTHER" id="PTHR30399:SF1">
    <property type="entry name" value="UTP PYROPHOSPHATASE"/>
    <property type="match status" value="1"/>
</dbReference>
<dbReference type="InterPro" id="IPR053136">
    <property type="entry name" value="UTP_pyrophosphatase-like"/>
</dbReference>
<dbReference type="Gene3D" id="3.30.2010.10">
    <property type="entry name" value="Metalloproteases ('zincins'), catalytic domain"/>
    <property type="match status" value="1"/>
</dbReference>
<evidence type="ECO:0000259" key="1">
    <source>
        <dbReference type="Pfam" id="PF01863"/>
    </source>
</evidence>
<sequence length="242" mass="28174">MPSRATTKQYDGWISLAEGERIPYTLYRMPRRKYVHLVISDDGRLQVRAPRGFTRSEAEKALQTRGAWVLDGLRRVRISRAQRPPLRTGTRLSFLDEKLYLVIVQGPGSSVIREQGILRVFAPATEREIRASLEHWYRKQARDHLPVRLTALSEHVDAHPAKVSIRAQKTRWGSCSGKGHISLNWRLMLLPTQLVDYVLIHELCHLHHFNHSPRFWALVRRWVPDYTERRARLARIRGSLAL</sequence>
<dbReference type="CDD" id="cd07344">
    <property type="entry name" value="M48_yhfN_like"/>
    <property type="match status" value="1"/>
</dbReference>
<gene>
    <name evidence="4" type="ORF">BECKSD772D_GA0070982_106212</name>
    <name evidence="3" type="ORF">BECKSD772E_GA0070983_11082</name>
    <name evidence="2" type="ORF">BECKSD772F_GA0070984_11142</name>
</gene>
<evidence type="ECO:0000313" key="3">
    <source>
        <dbReference type="EMBL" id="VFK47869.1"/>
    </source>
</evidence>
<evidence type="ECO:0000313" key="4">
    <source>
        <dbReference type="EMBL" id="VFK79731.1"/>
    </source>
</evidence>
<organism evidence="2">
    <name type="scientific">Candidatus Kentrum sp. SD</name>
    <dbReference type="NCBI Taxonomy" id="2126332"/>
    <lineage>
        <taxon>Bacteria</taxon>
        <taxon>Pseudomonadati</taxon>
        <taxon>Pseudomonadota</taxon>
        <taxon>Gammaproteobacteria</taxon>
        <taxon>Candidatus Kentrum</taxon>
    </lineage>
</organism>
<proteinExistence type="predicted"/>
<dbReference type="InterPro" id="IPR002725">
    <property type="entry name" value="YgjP-like_metallopeptidase"/>
</dbReference>
<accession>A0A450YKQ2</accession>
<dbReference type="EMBL" id="CAADHB010000062">
    <property type="protein sequence ID" value="VFK79731.1"/>
    <property type="molecule type" value="Genomic_DNA"/>
</dbReference>
<dbReference type="Pfam" id="PF01863">
    <property type="entry name" value="YgjP-like"/>
    <property type="match status" value="1"/>
</dbReference>
<dbReference type="EMBL" id="CAADFR010000114">
    <property type="protein sequence ID" value="VFK42120.1"/>
    <property type="molecule type" value="Genomic_DNA"/>
</dbReference>
<name>A0A450YKQ2_9GAMM</name>